<feature type="region of interest" description="Disordered" evidence="5">
    <location>
        <begin position="404"/>
        <end position="435"/>
    </location>
</feature>
<proteinExistence type="predicted"/>
<evidence type="ECO:0000256" key="3">
    <source>
        <dbReference type="ARBA" id="ARBA00022927"/>
    </source>
</evidence>
<feature type="compositionally biased region" description="Low complexity" evidence="5">
    <location>
        <begin position="419"/>
        <end position="428"/>
    </location>
</feature>
<dbReference type="SUPFAM" id="SSF64356">
    <property type="entry name" value="SNARE-like"/>
    <property type="match status" value="1"/>
</dbReference>
<feature type="domain" description="MHD" evidence="6">
    <location>
        <begin position="261"/>
        <end position="623"/>
    </location>
</feature>
<dbReference type="GO" id="GO:0030131">
    <property type="term" value="C:clathrin adaptor complex"/>
    <property type="evidence" value="ECO:0007669"/>
    <property type="project" value="InterPro"/>
</dbReference>
<keyword evidence="3" id="KW-0653">Protein transport</keyword>
<dbReference type="Gene3D" id="3.30.450.60">
    <property type="match status" value="1"/>
</dbReference>
<protein>
    <recommendedName>
        <fullName evidence="6">MHD domain-containing protein</fullName>
    </recommendedName>
</protein>
<reference evidence="7" key="1">
    <citation type="journal article" date="2023" name="PhytoFront">
        <title>Draft Genome Resources of Seven Strains of Tilletia horrida, Causal Agent of Kernel Smut of Rice.</title>
        <authorList>
            <person name="Khanal S."/>
            <person name="Antony Babu S."/>
            <person name="Zhou X.G."/>
        </authorList>
    </citation>
    <scope>NUCLEOTIDE SEQUENCE</scope>
    <source>
        <strain evidence="7">TX3</strain>
    </source>
</reference>
<evidence type="ECO:0000313" key="8">
    <source>
        <dbReference type="Proteomes" id="UP001176521"/>
    </source>
</evidence>
<gene>
    <name evidence="7" type="ORF">OC842_000945</name>
</gene>
<comment type="subcellular location">
    <subcellularLocation>
        <location evidence="1">Endomembrane system</location>
    </subcellularLocation>
</comment>
<dbReference type="PRINTS" id="PR00314">
    <property type="entry name" value="CLATHRINADPT"/>
</dbReference>
<dbReference type="GO" id="GO:0016192">
    <property type="term" value="P:vesicle-mediated transport"/>
    <property type="evidence" value="ECO:0007669"/>
    <property type="project" value="InterPro"/>
</dbReference>
<dbReference type="GO" id="GO:0006886">
    <property type="term" value="P:intracellular protein transport"/>
    <property type="evidence" value="ECO:0007669"/>
    <property type="project" value="InterPro"/>
</dbReference>
<dbReference type="AlphaFoldDB" id="A0AAN6GFX3"/>
<evidence type="ECO:0000256" key="5">
    <source>
        <dbReference type="SAM" id="MobiDB-lite"/>
    </source>
</evidence>
<evidence type="ECO:0000256" key="4">
    <source>
        <dbReference type="ARBA" id="ARBA00023136"/>
    </source>
</evidence>
<evidence type="ECO:0000256" key="2">
    <source>
        <dbReference type="ARBA" id="ARBA00022448"/>
    </source>
</evidence>
<evidence type="ECO:0000256" key="1">
    <source>
        <dbReference type="ARBA" id="ARBA00004308"/>
    </source>
</evidence>
<evidence type="ECO:0000259" key="6">
    <source>
        <dbReference type="PROSITE" id="PS51072"/>
    </source>
</evidence>
<accession>A0AAN6GFX3</accession>
<evidence type="ECO:0000313" key="7">
    <source>
        <dbReference type="EMBL" id="KAK0539523.1"/>
    </source>
</evidence>
<keyword evidence="8" id="KW-1185">Reference proteome</keyword>
<dbReference type="InterPro" id="IPR028565">
    <property type="entry name" value="MHD"/>
</dbReference>
<dbReference type="InterPro" id="IPR001392">
    <property type="entry name" value="Clathrin_mu"/>
</dbReference>
<feature type="region of interest" description="Disordered" evidence="5">
    <location>
        <begin position="91"/>
        <end position="123"/>
    </location>
</feature>
<dbReference type="PROSITE" id="PS51072">
    <property type="entry name" value="MHD"/>
    <property type="match status" value="1"/>
</dbReference>
<dbReference type="InterPro" id="IPR050431">
    <property type="entry name" value="Adaptor_comp_med_subunit"/>
</dbReference>
<dbReference type="InterPro" id="IPR011012">
    <property type="entry name" value="Longin-like_dom_sf"/>
</dbReference>
<dbReference type="GO" id="GO:0012505">
    <property type="term" value="C:endomembrane system"/>
    <property type="evidence" value="ECO:0007669"/>
    <property type="project" value="UniProtKB-SubCell"/>
</dbReference>
<dbReference type="Proteomes" id="UP001176521">
    <property type="component" value="Unassembled WGS sequence"/>
</dbReference>
<feature type="region of interest" description="Disordered" evidence="5">
    <location>
        <begin position="475"/>
        <end position="496"/>
    </location>
</feature>
<dbReference type="InterPro" id="IPR036168">
    <property type="entry name" value="AP2_Mu_C_sf"/>
</dbReference>
<dbReference type="PANTHER" id="PTHR10529">
    <property type="entry name" value="AP COMPLEX SUBUNIT MU"/>
    <property type="match status" value="1"/>
</dbReference>
<organism evidence="7 8">
    <name type="scientific">Tilletia horrida</name>
    <dbReference type="NCBI Taxonomy" id="155126"/>
    <lineage>
        <taxon>Eukaryota</taxon>
        <taxon>Fungi</taxon>
        <taxon>Dikarya</taxon>
        <taxon>Basidiomycota</taxon>
        <taxon>Ustilaginomycotina</taxon>
        <taxon>Exobasidiomycetes</taxon>
        <taxon>Tilletiales</taxon>
        <taxon>Tilletiaceae</taxon>
        <taxon>Tilletia</taxon>
    </lineage>
</organism>
<comment type="caution">
    <text evidence="7">The sequence shown here is derived from an EMBL/GenBank/DDBJ whole genome shotgun (WGS) entry which is preliminary data.</text>
</comment>
<name>A0AAN6GFX3_9BASI</name>
<dbReference type="EMBL" id="JAPDMQ010000030">
    <property type="protein sequence ID" value="KAK0539523.1"/>
    <property type="molecule type" value="Genomic_DNA"/>
</dbReference>
<keyword evidence="2" id="KW-0813">Transport</keyword>
<keyword evidence="4" id="KW-0472">Membrane</keyword>
<dbReference type="Pfam" id="PF00928">
    <property type="entry name" value="Adap_comp_sub"/>
    <property type="match status" value="1"/>
</dbReference>
<sequence>MSRLDGVIILGPDGRALIQSHFRSSDALPLSHIDHLNHAASGAANAAAAASSSSALTSVGAGPSSSATAASASPLASAARAAQLRPLLWVPGVPPPPLTHPDASSDDEEDNSASSRRAGKQRELDWQDALAEQGAALAHIEHGGLKFLCPVSAEINPLLPLTFLRALLSLLAIYAGGLSNVNEHSVREHFDVVYQLLEETLDDGWPLFTEPNALQDLIITQSWLDRVTKVVNATGLTSVPSPQANELSSIPWRRANVYHRSQEFYADAIDSLEGTFDAQGRPLILELFARIACRSKLSANPELTLTLSGAHSNSLSVLNDPILHPCVRHRKWTKDRIFSFVPPDGSFELANFRVGDPLSLPLGSIHASARKAKSGLIQLPSGGNGWERDVPILLQSFFEVKPVDAAPTQGRDRDRDRGSAASSSGAHAHQQHARHGVQVEFSLTVQSRLPPNLPIENIVVSVALGPGAHSVDAAASGGGVGQGASDGSSPLPVSLQSATSGASALKTVTDALSTTVAALGSAAVVHPGGKAGAWVFDQGACVLRWELPKLGSGADRPAVLKGSFVTLDSPPRIAPAVRTTFAVPNHSLSNVRVGSVQIAGEGPTLKVFKGIRSVVEGDLEWRRF</sequence>
<dbReference type="Gene3D" id="2.60.40.1170">
    <property type="entry name" value="Mu homology domain, subdomain B"/>
    <property type="match status" value="1"/>
</dbReference>
<dbReference type="SUPFAM" id="SSF49447">
    <property type="entry name" value="Second domain of Mu2 adaptin subunit (ap50) of ap2 adaptor"/>
    <property type="match status" value="2"/>
</dbReference>